<proteinExistence type="predicted"/>
<keyword evidence="2 6" id="KW-0812">Transmembrane</keyword>
<evidence type="ECO:0000259" key="7">
    <source>
        <dbReference type="Pfam" id="PF01490"/>
    </source>
</evidence>
<sequence length="130" mass="14149">MKKETHSTGYHLLRSDPVLADELEEPPESTQEEESAEDKAAATDKSPLWKAVVNLMSSIEGTGLLALPYVIAQSGLVAIAAMAVVPFIAFYTGAILIDCLYEKTMLEKECVSDPTINNWVKLSRLVLAVP</sequence>
<dbReference type="Pfam" id="PF01490">
    <property type="entry name" value="Aa_trans"/>
    <property type="match status" value="1"/>
</dbReference>
<protein>
    <recommendedName>
        <fullName evidence="7">Amino acid transporter transmembrane domain-containing protein</fullName>
    </recommendedName>
</protein>
<evidence type="ECO:0000313" key="9">
    <source>
        <dbReference type="Proteomes" id="UP001159405"/>
    </source>
</evidence>
<comment type="caution">
    <text evidence="8">The sequence shown here is derived from an EMBL/GenBank/DDBJ whole genome shotgun (WGS) entry which is preliminary data.</text>
</comment>
<keyword evidence="9" id="KW-1185">Reference proteome</keyword>
<dbReference type="EMBL" id="CALNXK010000373">
    <property type="protein sequence ID" value="CAH3184016.1"/>
    <property type="molecule type" value="Genomic_DNA"/>
</dbReference>
<reference evidence="8 9" key="1">
    <citation type="submission" date="2022-05" db="EMBL/GenBank/DDBJ databases">
        <authorList>
            <consortium name="Genoscope - CEA"/>
            <person name="William W."/>
        </authorList>
    </citation>
    <scope>NUCLEOTIDE SEQUENCE [LARGE SCALE GENOMIC DNA]</scope>
</reference>
<accession>A0ABN8RZQ6</accession>
<organism evidence="8 9">
    <name type="scientific">Porites lobata</name>
    <dbReference type="NCBI Taxonomy" id="104759"/>
    <lineage>
        <taxon>Eukaryota</taxon>
        <taxon>Metazoa</taxon>
        <taxon>Cnidaria</taxon>
        <taxon>Anthozoa</taxon>
        <taxon>Hexacorallia</taxon>
        <taxon>Scleractinia</taxon>
        <taxon>Fungiina</taxon>
        <taxon>Poritidae</taxon>
        <taxon>Porites</taxon>
    </lineage>
</organism>
<evidence type="ECO:0000256" key="3">
    <source>
        <dbReference type="ARBA" id="ARBA00022989"/>
    </source>
</evidence>
<feature type="domain" description="Amino acid transporter transmembrane" evidence="7">
    <location>
        <begin position="46"/>
        <end position="104"/>
    </location>
</feature>
<keyword evidence="4 6" id="KW-0472">Membrane</keyword>
<evidence type="ECO:0000256" key="1">
    <source>
        <dbReference type="ARBA" id="ARBA00004370"/>
    </source>
</evidence>
<feature type="transmembrane region" description="Helical" evidence="6">
    <location>
        <begin position="77"/>
        <end position="101"/>
    </location>
</feature>
<feature type="compositionally biased region" description="Acidic residues" evidence="5">
    <location>
        <begin position="19"/>
        <end position="36"/>
    </location>
</feature>
<dbReference type="InterPro" id="IPR013057">
    <property type="entry name" value="AA_transpt_TM"/>
</dbReference>
<gene>
    <name evidence="8" type="ORF">PLOB_00029620</name>
</gene>
<evidence type="ECO:0000256" key="4">
    <source>
        <dbReference type="ARBA" id="ARBA00023136"/>
    </source>
</evidence>
<dbReference type="Proteomes" id="UP001159405">
    <property type="component" value="Unassembled WGS sequence"/>
</dbReference>
<feature type="region of interest" description="Disordered" evidence="5">
    <location>
        <begin position="1"/>
        <end position="44"/>
    </location>
</feature>
<evidence type="ECO:0000256" key="5">
    <source>
        <dbReference type="SAM" id="MobiDB-lite"/>
    </source>
</evidence>
<comment type="subcellular location">
    <subcellularLocation>
        <location evidence="1">Membrane</location>
    </subcellularLocation>
</comment>
<evidence type="ECO:0000313" key="8">
    <source>
        <dbReference type="EMBL" id="CAH3184016.1"/>
    </source>
</evidence>
<evidence type="ECO:0000256" key="2">
    <source>
        <dbReference type="ARBA" id="ARBA00022692"/>
    </source>
</evidence>
<evidence type="ECO:0000256" key="6">
    <source>
        <dbReference type="SAM" id="Phobius"/>
    </source>
</evidence>
<keyword evidence="3 6" id="KW-1133">Transmembrane helix</keyword>
<name>A0ABN8RZQ6_9CNID</name>